<sequence>MEFVLIILLSYFFVINSLLYILMWSDKRKARKESWRVKEKTLWTSAVLGGAPGGWVAMKVYKHKTRHRSFQFGFPALAIVYLAGIVYLLAKFYL</sequence>
<dbReference type="Proteomes" id="UP000614490">
    <property type="component" value="Unassembled WGS sequence"/>
</dbReference>
<reference evidence="2 3" key="1">
    <citation type="journal article" date="2005" name="Int. J. Syst. Evol. Microbiol.">
        <title>Halobacillus yeomjeoni sp. nov., isolated from a marine solar saltern in Korea.</title>
        <authorList>
            <person name="Yoon J.H."/>
            <person name="Kang S.J."/>
            <person name="Lee C.H."/>
            <person name="Oh H.W."/>
            <person name="Oh T.K."/>
        </authorList>
    </citation>
    <scope>NUCLEOTIDE SEQUENCE [LARGE SCALE GENOMIC DNA]</scope>
    <source>
        <strain evidence="2 3">KCTC 3957</strain>
    </source>
</reference>
<keyword evidence="1" id="KW-1133">Transmembrane helix</keyword>
<protein>
    <submittedName>
        <fullName evidence="2">DUF1294 domain-containing protein</fullName>
    </submittedName>
</protein>
<gene>
    <name evidence="2" type="ORF">H0267_07745</name>
</gene>
<evidence type="ECO:0000256" key="1">
    <source>
        <dbReference type="SAM" id="Phobius"/>
    </source>
</evidence>
<evidence type="ECO:0000313" key="3">
    <source>
        <dbReference type="Proteomes" id="UP000614490"/>
    </source>
</evidence>
<dbReference type="EMBL" id="JADZSC010000001">
    <property type="protein sequence ID" value="MBH0230106.1"/>
    <property type="molecule type" value="Genomic_DNA"/>
</dbReference>
<dbReference type="InterPro" id="IPR012156">
    <property type="entry name" value="Cold_shock_CspA"/>
</dbReference>
<dbReference type="AlphaFoldDB" id="A0A931HVC3"/>
<feature type="transmembrane region" description="Helical" evidence="1">
    <location>
        <begin position="72"/>
        <end position="90"/>
    </location>
</feature>
<dbReference type="InterPro" id="IPR010718">
    <property type="entry name" value="DUF1294"/>
</dbReference>
<name>A0A931HVC3_9BACI</name>
<dbReference type="PIRSF" id="PIRSF002599">
    <property type="entry name" value="Cold_shock_A"/>
    <property type="match status" value="1"/>
</dbReference>
<dbReference type="RefSeq" id="WP_197316671.1">
    <property type="nucleotide sequence ID" value="NZ_JADZSC010000001.1"/>
</dbReference>
<dbReference type="Pfam" id="PF06961">
    <property type="entry name" value="DUF1294"/>
    <property type="match status" value="1"/>
</dbReference>
<accession>A0A931HVC3</accession>
<keyword evidence="3" id="KW-1185">Reference proteome</keyword>
<proteinExistence type="predicted"/>
<keyword evidence="1" id="KW-0472">Membrane</keyword>
<evidence type="ECO:0000313" key="2">
    <source>
        <dbReference type="EMBL" id="MBH0230106.1"/>
    </source>
</evidence>
<feature type="transmembrane region" description="Helical" evidence="1">
    <location>
        <begin position="6"/>
        <end position="24"/>
    </location>
</feature>
<keyword evidence="1" id="KW-0812">Transmembrane</keyword>
<comment type="caution">
    <text evidence="2">The sequence shown here is derived from an EMBL/GenBank/DDBJ whole genome shotgun (WGS) entry which is preliminary data.</text>
</comment>
<organism evidence="2 3">
    <name type="scientific">Halobacillus yeomjeoni</name>
    <dbReference type="NCBI Taxonomy" id="311194"/>
    <lineage>
        <taxon>Bacteria</taxon>
        <taxon>Bacillati</taxon>
        <taxon>Bacillota</taxon>
        <taxon>Bacilli</taxon>
        <taxon>Bacillales</taxon>
        <taxon>Bacillaceae</taxon>
        <taxon>Halobacillus</taxon>
    </lineage>
</organism>
<dbReference type="GO" id="GO:0003676">
    <property type="term" value="F:nucleic acid binding"/>
    <property type="evidence" value="ECO:0007669"/>
    <property type="project" value="InterPro"/>
</dbReference>